<dbReference type="GO" id="GO:0034605">
    <property type="term" value="P:cellular response to heat"/>
    <property type="evidence" value="ECO:0007669"/>
    <property type="project" value="InterPro"/>
</dbReference>
<evidence type="ECO:0000259" key="6">
    <source>
        <dbReference type="SMART" id="SM00363"/>
    </source>
</evidence>
<evidence type="ECO:0000256" key="2">
    <source>
        <dbReference type="ARBA" id="ARBA00022884"/>
    </source>
</evidence>
<feature type="domain" description="RNA-binding S4" evidence="6">
    <location>
        <begin position="12"/>
        <end position="69"/>
    </location>
</feature>
<keyword evidence="8" id="KW-1185">Reference proteome</keyword>
<protein>
    <recommendedName>
        <fullName evidence="4">Heat shock protein 15</fullName>
    </recommendedName>
</protein>
<feature type="region of interest" description="Disordered" evidence="5">
    <location>
        <begin position="108"/>
        <end position="136"/>
    </location>
</feature>
<dbReference type="GO" id="GO:0003727">
    <property type="term" value="F:single-stranded RNA binding"/>
    <property type="evidence" value="ECO:0007669"/>
    <property type="project" value="InterPro"/>
</dbReference>
<dbReference type="Gene3D" id="3.10.290.10">
    <property type="entry name" value="RNA-binding S4 domain"/>
    <property type="match status" value="1"/>
</dbReference>
<dbReference type="GO" id="GO:0043023">
    <property type="term" value="F:ribosomal large subunit binding"/>
    <property type="evidence" value="ECO:0007669"/>
    <property type="project" value="InterPro"/>
</dbReference>
<name>A0A1B4XG32_9GAMM</name>
<organism evidence="7 8">
    <name type="scientific">Sulfuricaulis limicola</name>
    <dbReference type="NCBI Taxonomy" id="1620215"/>
    <lineage>
        <taxon>Bacteria</taxon>
        <taxon>Pseudomonadati</taxon>
        <taxon>Pseudomonadota</taxon>
        <taxon>Gammaproteobacteria</taxon>
        <taxon>Acidiferrobacterales</taxon>
        <taxon>Acidiferrobacteraceae</taxon>
        <taxon>Sulfuricaulis</taxon>
    </lineage>
</organism>
<dbReference type="AlphaFoldDB" id="A0A1B4XG32"/>
<dbReference type="KEGG" id="slim:SCL_1434"/>
<keyword evidence="2 4" id="KW-0694">RNA-binding</keyword>
<dbReference type="InterPro" id="IPR002942">
    <property type="entry name" value="S4_RNA-bd"/>
</dbReference>
<comment type="similarity">
    <text evidence="1 4">Belongs to the HSP15 family.</text>
</comment>
<evidence type="ECO:0000313" key="7">
    <source>
        <dbReference type="EMBL" id="BAV33745.1"/>
    </source>
</evidence>
<dbReference type="InParanoid" id="A0A1B4XG32"/>
<dbReference type="PIRSF" id="PIRSF016821">
    <property type="entry name" value="HSP15"/>
    <property type="match status" value="1"/>
</dbReference>
<accession>A0A1B4XG32</accession>
<reference evidence="7 8" key="1">
    <citation type="submission" date="2015-05" db="EMBL/GenBank/DDBJ databases">
        <title>Complete genome sequence of a sulfur-oxidizing gammaproteobacterium strain HA5.</title>
        <authorList>
            <person name="Miura A."/>
            <person name="Kojima H."/>
            <person name="Fukui M."/>
        </authorList>
    </citation>
    <scope>NUCLEOTIDE SEQUENCE [LARGE SCALE GENOMIC DNA]</scope>
    <source>
        <strain evidence="7 8">HA5</strain>
    </source>
</reference>
<dbReference type="FunCoup" id="A0A1B4XG32">
    <property type="interactions" value="177"/>
</dbReference>
<dbReference type="PROSITE" id="PS50889">
    <property type="entry name" value="S4"/>
    <property type="match status" value="1"/>
</dbReference>
<evidence type="ECO:0000256" key="1">
    <source>
        <dbReference type="ARBA" id="ARBA00008396"/>
    </source>
</evidence>
<dbReference type="Proteomes" id="UP000243180">
    <property type="component" value="Chromosome"/>
</dbReference>
<dbReference type="GO" id="GO:0003677">
    <property type="term" value="F:DNA binding"/>
    <property type="evidence" value="ECO:0007669"/>
    <property type="project" value="UniProtKB-KW"/>
</dbReference>
<evidence type="ECO:0000256" key="5">
    <source>
        <dbReference type="SAM" id="MobiDB-lite"/>
    </source>
</evidence>
<dbReference type="InterPro" id="IPR036986">
    <property type="entry name" value="S4_RNA-bd_sf"/>
</dbReference>
<gene>
    <name evidence="7" type="ORF">SCL_1434</name>
</gene>
<dbReference type="SMART" id="SM00363">
    <property type="entry name" value="S4"/>
    <property type="match status" value="1"/>
</dbReference>
<evidence type="ECO:0000256" key="3">
    <source>
        <dbReference type="ARBA" id="ARBA00023125"/>
    </source>
</evidence>
<feature type="compositionally biased region" description="Basic residues" evidence="5">
    <location>
        <begin position="119"/>
        <end position="136"/>
    </location>
</feature>
<evidence type="ECO:0000256" key="4">
    <source>
        <dbReference type="PIRNR" id="PIRNR016821"/>
    </source>
</evidence>
<keyword evidence="3 4" id="KW-0238">DNA-binding</keyword>
<dbReference type="SUPFAM" id="SSF55174">
    <property type="entry name" value="Alpha-L RNA-binding motif"/>
    <property type="match status" value="1"/>
</dbReference>
<dbReference type="Pfam" id="PF01479">
    <property type="entry name" value="S4"/>
    <property type="match status" value="1"/>
</dbReference>
<proteinExistence type="inferred from homology"/>
<dbReference type="EMBL" id="AP014879">
    <property type="protein sequence ID" value="BAV33745.1"/>
    <property type="molecule type" value="Genomic_DNA"/>
</dbReference>
<evidence type="ECO:0000313" key="8">
    <source>
        <dbReference type="Proteomes" id="UP000243180"/>
    </source>
</evidence>
<dbReference type="InterPro" id="IPR025708">
    <property type="entry name" value="HSP15"/>
</dbReference>
<dbReference type="CDD" id="cd00165">
    <property type="entry name" value="S4"/>
    <property type="match status" value="1"/>
</dbReference>
<sequence>MFMDTASPDSAIRLDKWLWAARFFKTRTLAAEAAAGGKVKLNGERVKAAKAIRLGDALNIHIGPYEYVVRVLVLSAKRGPATQAALLYEESESSQTARKALATRLAAERQHAIHTNGRPSKKERRQIIRFKKSRTE</sequence>